<evidence type="ECO:0000313" key="5">
    <source>
        <dbReference type="Proteomes" id="UP001280581"/>
    </source>
</evidence>
<protein>
    <recommendedName>
        <fullName evidence="3">Peptidase M60 domain-containing protein</fullName>
    </recommendedName>
</protein>
<accession>A0AAN6LNL9</accession>
<dbReference type="EMBL" id="WVTA01000016">
    <property type="protein sequence ID" value="KAK3201362.1"/>
    <property type="molecule type" value="Genomic_DNA"/>
</dbReference>
<dbReference type="Pfam" id="PF18650">
    <property type="entry name" value="IMPa_N_2"/>
    <property type="match status" value="1"/>
</dbReference>
<evidence type="ECO:0000259" key="3">
    <source>
        <dbReference type="PROSITE" id="PS51723"/>
    </source>
</evidence>
<dbReference type="Pfam" id="PF18642">
    <property type="entry name" value="IMPa_helical"/>
    <property type="match status" value="1"/>
</dbReference>
<dbReference type="Proteomes" id="UP001280581">
    <property type="component" value="Unassembled WGS sequence"/>
</dbReference>
<dbReference type="InterPro" id="IPR040711">
    <property type="entry name" value="IMPa_N_2"/>
</dbReference>
<evidence type="ECO:0000256" key="2">
    <source>
        <dbReference type="SAM" id="Phobius"/>
    </source>
</evidence>
<sequence length="1737" mass="191073">MASALQSGDEALVTEKELLSALPNSLNARLSLGFQLVPDDIPLTWLLNPNTAYVNDPGGLQNILFANKNFKPGNFSNNSSLAAAGTAPGFDSRLAYLGGNPFVTDDGGTYPLWKPVGDPGMQAFDANLLIWLLGLPIGTRGEDVGSNISIVLAGINDSAEIYTRTAISQLLPNVQINNGKLGNNACDFVGRDNSCLQGADLLIVGDDRNPGDDSVADSIVQAYRNGLPLLIMTEDGNYTPNSWKVTAQLGISLRQNYFAGQKVIQDSPKSYQVSNKIINDKFRSDVLQVVSYLTDDPLRPSDYAVCIAANGLVVRTIRIGECVQTPPNGVTAHAIQYFATVQRLQTSINGINSYGFDIFKTSNGVNTDTLRLLVLLANKIRAGPRLATDTAIAIEYPINTRTDGVAVTRAMFADWIVPMSTLSTPRASDLGSLWCFDNEDYQAGRCSAPNFPNISSYRLVLNSTLSDEWTSTGFTQVPGQAVTVTLANDPGIPIAVRHFATRNANSRTAEYTSAGTSLYNRPQFPVGPWIILKPRVPVIVNSPYGGPLYVSLDGSNLASPRQATFTFSNVSKHFAVLDASDDESLKQLAQNLMNSPAYWVDIVGSGFELHVPAGKLKQSLSSQGLDVGVGRKIYYNTTMSGLGQLIIDYKKHWAEREYRMAGLKIDGESLSSSLPIEVQRLCQFLKWNCLDEKIHRITGVQHLTYDAYAACGQLCSGNPITSSTVPAPIGWGEGHELGHNLQRTTLNIYWPDTRLGKQMDVINSWPSYSMRSTEVSNNIFPYFNQWAYFRIELPSRFGTGKDDGPLRRHDNQDMTIAFSARQSAYFKLRQNGQHVVLDHMCKVLGAFPLGTRPDVMLADAIWSNNAYAVNNGERMSFYFALPQILQGKTLANGAVLADGRNIYTLLYAAARLFSTYTIDPDTWQANAASLGFSRYGYKNDAVYGVSSNVAAMIGNDFLVVTLSLITRFDFRPYFAAHGIFYTALANTQVIANTPSSGYATLGSPHVVLGSQYPKTNLSIAAVGGPGAYLSRNVGIDLGDAQDMLGPGFWIDWELGRSKGATLTLPQQQGFILVSFLTLFVQFSGACFWRVVCFVLHQSRSTTDPRDGLFHQQQTILRNAITAPNALYNLGRSTLAWRGKVESPFRHATALILITIVHMTFFGVAGLFSSQIASTGAGSALVRDGVCGYPKEISNIRAQEAYNLEGEQLITFNSEVLLGRLTLTKSTAYTRSCYNNHLEGGTTDCSIFVKTYLEGKGASAVENATCPFKESSCATPDTVRYDSGHVSSSRDLGINFPEVEDVSIRRVTSCAPIDSEKYATGWRNNLVEAFGGKTNTSVRFWEFGYGPVGCRATSPKNHTKETTFCISKYQKDYWQDPYTVLAVTAYVDNKTASDFAPIADFHRDDADVTLISIFNKAKYTDKVNDLLFNAHNNSFTTGANGKSFYTPTADLSVLGCTEQYQFCNTANGKCTELTGLYRALHTVDDGNLDLSPQQAATFRIVWKAAWSMVLQWATTILDNSILLAQDFVFTMKSTTSSPLPDTHWKQEAHNLHNLSLAVLQRRINEFASPESFDIRPGLNSLTQINTPTDGHELNICQNQKIKSTAHVSVSVVGMFIILGVGSILILLDWTIIQQIFWFRSIAHFRQAKKADWKATGMLQLHRLALERRDVGPWNFKDYLFPVLVESGKTFLGLGVQGNDPEELNVHDKDSWRGNEGNQEQIWTRDTTWNQGVEKRREG</sequence>
<dbReference type="InterPro" id="IPR041549">
    <property type="entry name" value="IMPa_helical"/>
</dbReference>
<gene>
    <name evidence="4" type="ORF">GRF29_185g714035</name>
</gene>
<keyword evidence="2" id="KW-0812">Transmembrane</keyword>
<dbReference type="SMART" id="SM01276">
    <property type="entry name" value="M60-like"/>
    <property type="match status" value="1"/>
</dbReference>
<keyword evidence="2" id="KW-1133">Transmembrane helix</keyword>
<organism evidence="4 5">
    <name type="scientific">Pseudopithomyces chartarum</name>
    <dbReference type="NCBI Taxonomy" id="1892770"/>
    <lineage>
        <taxon>Eukaryota</taxon>
        <taxon>Fungi</taxon>
        <taxon>Dikarya</taxon>
        <taxon>Ascomycota</taxon>
        <taxon>Pezizomycotina</taxon>
        <taxon>Dothideomycetes</taxon>
        <taxon>Pleosporomycetidae</taxon>
        <taxon>Pleosporales</taxon>
        <taxon>Massarineae</taxon>
        <taxon>Didymosphaeriaceae</taxon>
        <taxon>Pseudopithomyces</taxon>
    </lineage>
</organism>
<dbReference type="PROSITE" id="PS51723">
    <property type="entry name" value="PEPTIDASE_M60"/>
    <property type="match status" value="1"/>
</dbReference>
<evidence type="ECO:0000256" key="1">
    <source>
        <dbReference type="SAM" id="MobiDB-lite"/>
    </source>
</evidence>
<feature type="transmembrane region" description="Helical" evidence="2">
    <location>
        <begin position="1604"/>
        <end position="1626"/>
    </location>
</feature>
<comment type="caution">
    <text evidence="4">The sequence shown here is derived from an EMBL/GenBank/DDBJ whole genome shotgun (WGS) entry which is preliminary data.</text>
</comment>
<feature type="domain" description="Peptidase M60" evidence="3">
    <location>
        <begin position="467"/>
        <end position="848"/>
    </location>
</feature>
<dbReference type="InterPro" id="IPR042279">
    <property type="entry name" value="Pep_M60_3"/>
</dbReference>
<keyword evidence="2" id="KW-0472">Membrane</keyword>
<evidence type="ECO:0000313" key="4">
    <source>
        <dbReference type="EMBL" id="KAK3201362.1"/>
    </source>
</evidence>
<feature type="transmembrane region" description="Helical" evidence="2">
    <location>
        <begin position="1070"/>
        <end position="1095"/>
    </location>
</feature>
<keyword evidence="5" id="KW-1185">Reference proteome</keyword>
<name>A0AAN6LNL9_9PLEO</name>
<dbReference type="Gene3D" id="1.10.390.30">
    <property type="entry name" value="Peptidase M60, enhancin-like domain 3"/>
    <property type="match status" value="1"/>
</dbReference>
<reference evidence="4 5" key="1">
    <citation type="submission" date="2021-02" db="EMBL/GenBank/DDBJ databases">
        <title>Genome assembly of Pseudopithomyces chartarum.</title>
        <authorList>
            <person name="Jauregui R."/>
            <person name="Singh J."/>
            <person name="Voisey C."/>
        </authorList>
    </citation>
    <scope>NUCLEOTIDE SEQUENCE [LARGE SCALE GENOMIC DNA]</scope>
    <source>
        <strain evidence="4 5">AGR01</strain>
    </source>
</reference>
<dbReference type="NCBIfam" id="NF038322">
    <property type="entry name" value="ImpA_fam_HExGH"/>
    <property type="match status" value="1"/>
</dbReference>
<proteinExistence type="predicted"/>
<feature type="transmembrane region" description="Helical" evidence="2">
    <location>
        <begin position="1147"/>
        <end position="1167"/>
    </location>
</feature>
<feature type="compositionally biased region" description="Polar residues" evidence="1">
    <location>
        <begin position="1714"/>
        <end position="1729"/>
    </location>
</feature>
<feature type="region of interest" description="Disordered" evidence="1">
    <location>
        <begin position="1703"/>
        <end position="1737"/>
    </location>
</feature>
<dbReference type="InterPro" id="IPR031161">
    <property type="entry name" value="Peptidase_M60_dom"/>
</dbReference>